<name>A0AAU7VJS4_9FIRM</name>
<dbReference type="Gene3D" id="3.40.50.150">
    <property type="entry name" value="Vaccinia Virus protein VP39"/>
    <property type="match status" value="1"/>
</dbReference>
<evidence type="ECO:0000259" key="6">
    <source>
        <dbReference type="Pfam" id="PF13847"/>
    </source>
</evidence>
<accession>A0AAU7VJS4</accession>
<dbReference type="NCBIfam" id="TIGR02469">
    <property type="entry name" value="CbiT"/>
    <property type="match status" value="1"/>
</dbReference>
<evidence type="ECO:0000256" key="3">
    <source>
        <dbReference type="ARBA" id="ARBA00022603"/>
    </source>
</evidence>
<dbReference type="GO" id="GO:0032259">
    <property type="term" value="P:methylation"/>
    <property type="evidence" value="ECO:0007669"/>
    <property type="project" value="UniProtKB-KW"/>
</dbReference>
<dbReference type="AlphaFoldDB" id="A0AAU7VJS4"/>
<dbReference type="SUPFAM" id="SSF53335">
    <property type="entry name" value="S-adenosyl-L-methionine-dependent methyltransferases"/>
    <property type="match status" value="1"/>
</dbReference>
<organism evidence="7">
    <name type="scientific">Proteinivorax tanatarense</name>
    <dbReference type="NCBI Taxonomy" id="1260629"/>
    <lineage>
        <taxon>Bacteria</taxon>
        <taxon>Bacillati</taxon>
        <taxon>Bacillota</taxon>
        <taxon>Clostridia</taxon>
        <taxon>Eubacteriales</taxon>
        <taxon>Proteinivoracaceae</taxon>
        <taxon>Proteinivorax</taxon>
    </lineage>
</organism>
<dbReference type="EMBL" id="CP158367">
    <property type="protein sequence ID" value="XBX74299.1"/>
    <property type="molecule type" value="Genomic_DNA"/>
</dbReference>
<protein>
    <submittedName>
        <fullName evidence="7">Precorrin-6Y C5,15-methyltransferase (Decarboxylating) subunit CbiT</fullName>
    </submittedName>
</protein>
<evidence type="ECO:0000256" key="4">
    <source>
        <dbReference type="ARBA" id="ARBA00022679"/>
    </source>
</evidence>
<evidence type="ECO:0000256" key="1">
    <source>
        <dbReference type="ARBA" id="ARBA00004953"/>
    </source>
</evidence>
<feature type="domain" description="Methyltransferase" evidence="6">
    <location>
        <begin position="41"/>
        <end position="98"/>
    </location>
</feature>
<dbReference type="GO" id="GO:0009236">
    <property type="term" value="P:cobalamin biosynthetic process"/>
    <property type="evidence" value="ECO:0007669"/>
    <property type="project" value="UniProtKB-KW"/>
</dbReference>
<dbReference type="InterPro" id="IPR029063">
    <property type="entry name" value="SAM-dependent_MTases_sf"/>
</dbReference>
<keyword evidence="2" id="KW-0169">Cobalamin biosynthesis</keyword>
<keyword evidence="3" id="KW-0489">Methyltransferase</keyword>
<gene>
    <name evidence="7" type="primary">cbiT</name>
    <name evidence="7" type="ORF">PRVXT_002330</name>
</gene>
<sequence>MSKIWEYKTYGIPDCMFYRGKVPMTKSEVRSITLSKLQVKSNDILADIGSGTGSISVEMALAAEKGEVYSIEINPDAVNLTKRNAEKFGIANMKIVQGKGSVVIPDLPKLNGVVIGGSKGELSQIFDGLDHKLVCGGKIVVNVITIENLYKCVKLLKQKNYKEIDVTQVLISKGEFIKELTMMKSQNPVFLITAVKS</sequence>
<dbReference type="PANTHER" id="PTHR43182">
    <property type="entry name" value="COBALT-PRECORRIN-6B C(15)-METHYLTRANSFERASE (DECARBOXYLATING)"/>
    <property type="match status" value="1"/>
</dbReference>
<proteinExistence type="predicted"/>
<dbReference type="InterPro" id="IPR050714">
    <property type="entry name" value="Cobalamin_biosynth_MTase"/>
</dbReference>
<dbReference type="GO" id="GO:0008276">
    <property type="term" value="F:protein methyltransferase activity"/>
    <property type="evidence" value="ECO:0007669"/>
    <property type="project" value="InterPro"/>
</dbReference>
<keyword evidence="4" id="KW-0808">Transferase</keyword>
<dbReference type="RefSeq" id="WP_350343053.1">
    <property type="nucleotide sequence ID" value="NZ_CP158367.1"/>
</dbReference>
<evidence type="ECO:0000256" key="2">
    <source>
        <dbReference type="ARBA" id="ARBA00022573"/>
    </source>
</evidence>
<dbReference type="Pfam" id="PF13847">
    <property type="entry name" value="Methyltransf_31"/>
    <property type="match status" value="1"/>
</dbReference>
<reference evidence="7" key="2">
    <citation type="submission" date="2024-06" db="EMBL/GenBank/DDBJ databases">
        <authorList>
            <person name="Petrova K.O."/>
            <person name="Toshchakov S.V."/>
            <person name="Boltjanskaja Y.V."/>
            <person name="Kevbrin V."/>
        </authorList>
    </citation>
    <scope>NUCLEOTIDE SEQUENCE</scope>
    <source>
        <strain evidence="7">Z-910T</strain>
    </source>
</reference>
<comment type="pathway">
    <text evidence="1">Cofactor biosynthesis; adenosylcobalamin biosynthesis.</text>
</comment>
<evidence type="ECO:0000256" key="5">
    <source>
        <dbReference type="ARBA" id="ARBA00022691"/>
    </source>
</evidence>
<dbReference type="InterPro" id="IPR025714">
    <property type="entry name" value="Methyltranfer_dom"/>
</dbReference>
<reference evidence="7" key="1">
    <citation type="journal article" date="2013" name="Extremophiles">
        <title>Proteinivorax tanatarense gen. nov., sp. nov., an anaerobic, haloalkaliphilic, proteolytic bacterium isolated from a decaying algal bloom, and proposal of Proteinivoraceae fam. nov.</title>
        <authorList>
            <person name="Kevbrin V."/>
            <person name="Boltyanskaya Y."/>
            <person name="Zhilina T."/>
            <person name="Kolganova T."/>
            <person name="Lavrentjeva E."/>
            <person name="Kuznetsov B."/>
        </authorList>
    </citation>
    <scope>NUCLEOTIDE SEQUENCE</scope>
    <source>
        <strain evidence="7">Z-910T</strain>
    </source>
</reference>
<dbReference type="CDD" id="cd02440">
    <property type="entry name" value="AdoMet_MTases"/>
    <property type="match status" value="1"/>
</dbReference>
<dbReference type="InterPro" id="IPR014008">
    <property type="entry name" value="Cbl_synth_MTase_CbiT"/>
</dbReference>
<dbReference type="PANTHER" id="PTHR43182:SF1">
    <property type="entry name" value="COBALT-PRECORRIN-7 C(5)-METHYLTRANSFERASE"/>
    <property type="match status" value="1"/>
</dbReference>
<evidence type="ECO:0000313" key="7">
    <source>
        <dbReference type="EMBL" id="XBX74299.1"/>
    </source>
</evidence>
<keyword evidence="5" id="KW-0949">S-adenosyl-L-methionine</keyword>